<keyword evidence="4" id="KW-1185">Reference proteome</keyword>
<dbReference type="Gene3D" id="1.20.1050.10">
    <property type="match status" value="1"/>
</dbReference>
<dbReference type="Pfam" id="PF13409">
    <property type="entry name" value="GST_N_2"/>
    <property type="match status" value="1"/>
</dbReference>
<dbReference type="Proteomes" id="UP000281343">
    <property type="component" value="Unassembled WGS sequence"/>
</dbReference>
<organism evidence="3 4">
    <name type="scientific">Rhodophyticola porphyridii</name>
    <dbReference type="NCBI Taxonomy" id="1852017"/>
    <lineage>
        <taxon>Bacteria</taxon>
        <taxon>Pseudomonadati</taxon>
        <taxon>Pseudomonadota</taxon>
        <taxon>Alphaproteobacteria</taxon>
        <taxon>Rhodobacterales</taxon>
        <taxon>Roseobacteraceae</taxon>
        <taxon>Rhodophyticola</taxon>
    </lineage>
</organism>
<dbReference type="OrthoDB" id="9810080at2"/>
<comment type="caution">
    <text evidence="3">The sequence shown here is derived from an EMBL/GenBank/DDBJ whole genome shotgun (WGS) entry which is preliminary data.</text>
</comment>
<dbReference type="PANTHER" id="PTHR44051:SF8">
    <property type="entry name" value="GLUTATHIONE S-TRANSFERASE GSTA"/>
    <property type="match status" value="1"/>
</dbReference>
<sequence length="196" mass="21869">MYQVIGGVKSRALRVLWALEEMALDYEHVSAPPRSDAVISFNPAGKIPVLVSGGVPITDSVAIMTYLADKHGALTFPAGTIERARQDSLTQFIVDEFDQLLWTAARHSFVLPEDKRVPEIKDSLKWEFERSQKALIPRMAEDGPFLMGDIMTIADILLAHCGGWAVAAKFPIVEPQFRDFVTMMRERPAFHRAMAA</sequence>
<evidence type="ECO:0000259" key="1">
    <source>
        <dbReference type="PROSITE" id="PS50404"/>
    </source>
</evidence>
<dbReference type="CDD" id="cd03046">
    <property type="entry name" value="GST_N_GTT1_like"/>
    <property type="match status" value="1"/>
</dbReference>
<proteinExistence type="predicted"/>
<dbReference type="InterPro" id="IPR036282">
    <property type="entry name" value="Glutathione-S-Trfase_C_sf"/>
</dbReference>
<feature type="domain" description="GST N-terminal" evidence="1">
    <location>
        <begin position="1"/>
        <end position="75"/>
    </location>
</feature>
<dbReference type="Gene3D" id="3.40.30.10">
    <property type="entry name" value="Glutaredoxin"/>
    <property type="match status" value="1"/>
</dbReference>
<dbReference type="InterPro" id="IPR010987">
    <property type="entry name" value="Glutathione-S-Trfase_C-like"/>
</dbReference>
<name>A0A3L9Y5B1_9RHOB</name>
<dbReference type="PROSITE" id="PS50404">
    <property type="entry name" value="GST_NTER"/>
    <property type="match status" value="1"/>
</dbReference>
<dbReference type="InterPro" id="IPR004045">
    <property type="entry name" value="Glutathione_S-Trfase_N"/>
</dbReference>
<keyword evidence="3" id="KW-0808">Transferase</keyword>
<dbReference type="SFLD" id="SFLDS00019">
    <property type="entry name" value="Glutathione_Transferase_(cytos"/>
    <property type="match status" value="1"/>
</dbReference>
<gene>
    <name evidence="3" type="ORF">D9R08_07570</name>
</gene>
<dbReference type="InterPro" id="IPR040079">
    <property type="entry name" value="Glutathione_S-Trfase"/>
</dbReference>
<evidence type="ECO:0000313" key="3">
    <source>
        <dbReference type="EMBL" id="RMA42645.1"/>
    </source>
</evidence>
<dbReference type="EMBL" id="RCNT01000003">
    <property type="protein sequence ID" value="RMA42645.1"/>
    <property type="molecule type" value="Genomic_DNA"/>
</dbReference>
<dbReference type="RefSeq" id="WP_121897430.1">
    <property type="nucleotide sequence ID" value="NZ_RCNT01000003.1"/>
</dbReference>
<dbReference type="SFLD" id="SFLDG00358">
    <property type="entry name" value="Main_(cytGST)"/>
    <property type="match status" value="1"/>
</dbReference>
<dbReference type="AlphaFoldDB" id="A0A3L9Y5B1"/>
<dbReference type="InterPro" id="IPR036249">
    <property type="entry name" value="Thioredoxin-like_sf"/>
</dbReference>
<accession>A0A3L9Y5B1</accession>
<dbReference type="SUPFAM" id="SSF47616">
    <property type="entry name" value="GST C-terminal domain-like"/>
    <property type="match status" value="1"/>
</dbReference>
<dbReference type="SUPFAM" id="SSF52833">
    <property type="entry name" value="Thioredoxin-like"/>
    <property type="match status" value="1"/>
</dbReference>
<dbReference type="PANTHER" id="PTHR44051">
    <property type="entry name" value="GLUTATHIONE S-TRANSFERASE-RELATED"/>
    <property type="match status" value="1"/>
</dbReference>
<dbReference type="PROSITE" id="PS50405">
    <property type="entry name" value="GST_CTER"/>
    <property type="match status" value="1"/>
</dbReference>
<evidence type="ECO:0000313" key="4">
    <source>
        <dbReference type="Proteomes" id="UP000281343"/>
    </source>
</evidence>
<protein>
    <submittedName>
        <fullName evidence="3">Glutathione S-transferase family protein</fullName>
    </submittedName>
</protein>
<evidence type="ECO:0000259" key="2">
    <source>
        <dbReference type="PROSITE" id="PS50405"/>
    </source>
</evidence>
<reference evidence="3 4" key="1">
    <citation type="submission" date="2018-10" db="EMBL/GenBank/DDBJ databases">
        <authorList>
            <person name="Jung H.S."/>
            <person name="Jeon C.O."/>
        </authorList>
    </citation>
    <scope>NUCLEOTIDE SEQUENCE [LARGE SCALE GENOMIC DNA]</scope>
    <source>
        <strain evidence="3 4">MA-7-27</strain>
    </source>
</reference>
<feature type="domain" description="GST C-terminal" evidence="2">
    <location>
        <begin position="79"/>
        <end position="196"/>
    </location>
</feature>
<dbReference type="GO" id="GO:0016740">
    <property type="term" value="F:transferase activity"/>
    <property type="evidence" value="ECO:0007669"/>
    <property type="project" value="UniProtKB-KW"/>
</dbReference>